<dbReference type="Proteomes" id="UP001595923">
    <property type="component" value="Unassembled WGS sequence"/>
</dbReference>
<feature type="transmembrane region" description="Helical" evidence="2">
    <location>
        <begin position="96"/>
        <end position="117"/>
    </location>
</feature>
<name>A0ABV9DWN6_9ACTN</name>
<keyword evidence="2" id="KW-1133">Transmembrane helix</keyword>
<feature type="transmembrane region" description="Helical" evidence="2">
    <location>
        <begin position="124"/>
        <end position="144"/>
    </location>
</feature>
<feature type="region of interest" description="Disordered" evidence="1">
    <location>
        <begin position="1"/>
        <end position="41"/>
    </location>
</feature>
<protein>
    <recommendedName>
        <fullName evidence="5">MFS transporter</fullName>
    </recommendedName>
</protein>
<dbReference type="EMBL" id="JBHSFQ010000007">
    <property type="protein sequence ID" value="MFC4562294.1"/>
    <property type="molecule type" value="Genomic_DNA"/>
</dbReference>
<evidence type="ECO:0000313" key="3">
    <source>
        <dbReference type="EMBL" id="MFC4562294.1"/>
    </source>
</evidence>
<keyword evidence="2" id="KW-0472">Membrane</keyword>
<evidence type="ECO:0000313" key="4">
    <source>
        <dbReference type="Proteomes" id="UP001595923"/>
    </source>
</evidence>
<feature type="transmembrane region" description="Helical" evidence="2">
    <location>
        <begin position="53"/>
        <end position="76"/>
    </location>
</feature>
<proteinExistence type="predicted"/>
<evidence type="ECO:0008006" key="5">
    <source>
        <dbReference type="Google" id="ProtNLM"/>
    </source>
</evidence>
<keyword evidence="2" id="KW-0812">Transmembrane</keyword>
<comment type="caution">
    <text evidence="3">The sequence shown here is derived from an EMBL/GenBank/DDBJ whole genome shotgun (WGS) entry which is preliminary data.</text>
</comment>
<accession>A0ABV9DWN6</accession>
<feature type="compositionally biased region" description="Low complexity" evidence="1">
    <location>
        <begin position="13"/>
        <end position="41"/>
    </location>
</feature>
<gene>
    <name evidence="3" type="ORF">ACFO4E_10550</name>
</gene>
<sequence length="159" mass="16471">MSPKKKNPRKPKAAPAAGPRTTGAADHPPAPAPGGRTVSRTPVVVDDRRRWPVAVWIGLTLVWALGSPLFFLLYLAEGFAMLAQEEITDAARRATASYLVALLACALVVPLAGAVAAAVLRRRIAAILFGVVLLGSGIALFSIAPPGEIAEALRGSFGG</sequence>
<evidence type="ECO:0000256" key="2">
    <source>
        <dbReference type="SAM" id="Phobius"/>
    </source>
</evidence>
<reference evidence="4" key="1">
    <citation type="journal article" date="2019" name="Int. J. Syst. Evol. Microbiol.">
        <title>The Global Catalogue of Microorganisms (GCM) 10K type strain sequencing project: providing services to taxonomists for standard genome sequencing and annotation.</title>
        <authorList>
            <consortium name="The Broad Institute Genomics Platform"/>
            <consortium name="The Broad Institute Genome Sequencing Center for Infectious Disease"/>
            <person name="Wu L."/>
            <person name="Ma J."/>
        </authorList>
    </citation>
    <scope>NUCLEOTIDE SEQUENCE [LARGE SCALE GENOMIC DNA]</scope>
    <source>
        <strain evidence="4">XZYJ18</strain>
    </source>
</reference>
<organism evidence="3 4">
    <name type="scientific">Nocardiopsis mangrovi</name>
    <dbReference type="NCBI Taxonomy" id="1179818"/>
    <lineage>
        <taxon>Bacteria</taxon>
        <taxon>Bacillati</taxon>
        <taxon>Actinomycetota</taxon>
        <taxon>Actinomycetes</taxon>
        <taxon>Streptosporangiales</taxon>
        <taxon>Nocardiopsidaceae</taxon>
        <taxon>Nocardiopsis</taxon>
    </lineage>
</organism>
<dbReference type="RefSeq" id="WP_378573378.1">
    <property type="nucleotide sequence ID" value="NZ_JBHSFQ010000007.1"/>
</dbReference>
<evidence type="ECO:0000256" key="1">
    <source>
        <dbReference type="SAM" id="MobiDB-lite"/>
    </source>
</evidence>
<feature type="compositionally biased region" description="Basic residues" evidence="1">
    <location>
        <begin position="1"/>
        <end position="12"/>
    </location>
</feature>
<keyword evidence="4" id="KW-1185">Reference proteome</keyword>